<dbReference type="Pfam" id="PF01124">
    <property type="entry name" value="MAPEG"/>
    <property type="match status" value="1"/>
</dbReference>
<evidence type="ECO:0000313" key="6">
    <source>
        <dbReference type="EMBL" id="KJZ00645.1"/>
    </source>
</evidence>
<keyword evidence="3 5" id="KW-1133">Transmembrane helix</keyword>
<name>A0A0F4PNS6_9GAMM</name>
<dbReference type="InterPro" id="IPR001129">
    <property type="entry name" value="Membr-assoc_MAPEG"/>
</dbReference>
<keyword evidence="2 5" id="KW-0812">Transmembrane</keyword>
<evidence type="ECO:0000256" key="3">
    <source>
        <dbReference type="ARBA" id="ARBA00022989"/>
    </source>
</evidence>
<dbReference type="Gene3D" id="1.20.120.550">
    <property type="entry name" value="Membrane associated eicosanoid/glutathione metabolism-like domain"/>
    <property type="match status" value="1"/>
</dbReference>
<dbReference type="SUPFAM" id="SSF161084">
    <property type="entry name" value="MAPEG domain-like"/>
    <property type="match status" value="1"/>
</dbReference>
<gene>
    <name evidence="6" type="ORF">TW72_07795</name>
</gene>
<feature type="transmembrane region" description="Helical" evidence="5">
    <location>
        <begin position="107"/>
        <end position="126"/>
    </location>
</feature>
<accession>A0A0F4PNS6</accession>
<evidence type="ECO:0000256" key="2">
    <source>
        <dbReference type="ARBA" id="ARBA00022692"/>
    </source>
</evidence>
<dbReference type="GO" id="GO:0016020">
    <property type="term" value="C:membrane"/>
    <property type="evidence" value="ECO:0007669"/>
    <property type="project" value="UniProtKB-SubCell"/>
</dbReference>
<dbReference type="InterPro" id="IPR023352">
    <property type="entry name" value="MAPEG-like_dom_sf"/>
</dbReference>
<comment type="subcellular location">
    <subcellularLocation>
        <location evidence="1">Membrane</location>
    </subcellularLocation>
</comment>
<dbReference type="EMBL" id="JXXZ01000006">
    <property type="protein sequence ID" value="KJZ00645.1"/>
    <property type="molecule type" value="Genomic_DNA"/>
</dbReference>
<proteinExistence type="predicted"/>
<evidence type="ECO:0000313" key="7">
    <source>
        <dbReference type="Proteomes" id="UP000033664"/>
    </source>
</evidence>
<dbReference type="Proteomes" id="UP000033664">
    <property type="component" value="Unassembled WGS sequence"/>
</dbReference>
<dbReference type="OrthoDB" id="328594at2"/>
<comment type="caution">
    <text evidence="6">The sequence shown here is derived from an EMBL/GenBank/DDBJ whole genome shotgun (WGS) entry which is preliminary data.</text>
</comment>
<reference evidence="6 7" key="1">
    <citation type="journal article" date="2015" name="BMC Genomics">
        <title>Genome mining reveals unlocked bioactive potential of marine Gram-negative bacteria.</title>
        <authorList>
            <person name="Machado H."/>
            <person name="Sonnenschein E.C."/>
            <person name="Melchiorsen J."/>
            <person name="Gram L."/>
        </authorList>
    </citation>
    <scope>NUCLEOTIDE SEQUENCE [LARGE SCALE GENOMIC DNA]</scope>
    <source>
        <strain evidence="6 7">S3137</strain>
    </source>
</reference>
<dbReference type="PATRIC" id="fig|151081.8.peg.2679"/>
<feature type="transmembrane region" description="Helical" evidence="5">
    <location>
        <begin position="60"/>
        <end position="87"/>
    </location>
</feature>
<evidence type="ECO:0008006" key="8">
    <source>
        <dbReference type="Google" id="ProtNLM"/>
    </source>
</evidence>
<dbReference type="AlphaFoldDB" id="A0A0F4PNS6"/>
<protein>
    <recommendedName>
        <fullName evidence="8">MAPEG family protein</fullName>
    </recommendedName>
</protein>
<evidence type="ECO:0000256" key="5">
    <source>
        <dbReference type="SAM" id="Phobius"/>
    </source>
</evidence>
<keyword evidence="4 5" id="KW-0472">Membrane</keyword>
<evidence type="ECO:0000256" key="4">
    <source>
        <dbReference type="ARBA" id="ARBA00023136"/>
    </source>
</evidence>
<evidence type="ECO:0000256" key="1">
    <source>
        <dbReference type="ARBA" id="ARBA00004370"/>
    </source>
</evidence>
<keyword evidence="7" id="KW-1185">Reference proteome</keyword>
<dbReference type="eggNOG" id="COG5331">
    <property type="taxonomic scope" value="Bacteria"/>
</dbReference>
<sequence length="129" mass="14771">MFAQVLLTLVVMVIMGRRRFAAARNKQIKMQQFATMDLDNAPQLVQVAGRNFINQFEIPVLFYVAVLTALITQTTGYAFTALAWGFVLLRLAHTVVHISSNHLKTRYYLFLFGCITVLAMWIMLVLRML</sequence>
<organism evidence="6 7">
    <name type="scientific">Pseudoalteromonas ruthenica</name>
    <dbReference type="NCBI Taxonomy" id="151081"/>
    <lineage>
        <taxon>Bacteria</taxon>
        <taxon>Pseudomonadati</taxon>
        <taxon>Pseudomonadota</taxon>
        <taxon>Gammaproteobacteria</taxon>
        <taxon>Alteromonadales</taxon>
        <taxon>Pseudoalteromonadaceae</taxon>
        <taxon>Pseudoalteromonas</taxon>
    </lineage>
</organism>